<evidence type="ECO:0000313" key="2">
    <source>
        <dbReference type="Proteomes" id="UP000249913"/>
    </source>
</evidence>
<evidence type="ECO:0000313" key="1">
    <source>
        <dbReference type="EMBL" id="SPZ97158.1"/>
    </source>
</evidence>
<reference evidence="1 2" key="1">
    <citation type="submission" date="2018-06" db="EMBL/GenBank/DDBJ databases">
        <authorList>
            <consortium name="Pathogen Informatics"/>
            <person name="Doyle S."/>
        </authorList>
    </citation>
    <scope>NUCLEOTIDE SEQUENCE [LARGE SCALE GENOMIC DNA]</scope>
    <source>
        <strain evidence="1 2">NCTC7878</strain>
    </source>
</reference>
<protein>
    <submittedName>
        <fullName evidence="1">Clumping factor ClfA, fibrinogen-binding protein</fullName>
    </submittedName>
</protein>
<sequence>MATGIGSTTANKTVLVDYEKYGKFYNLSIKGTIDQSIKQIIRIVRQFMSIQVEITLLRRF</sequence>
<name>A0A2X2JTC2_STAAU</name>
<dbReference type="AlphaFoldDB" id="A0A2X2JTC2"/>
<accession>A0A2X2JTC2</accession>
<gene>
    <name evidence="1" type="primary">clfA_5</name>
    <name evidence="1" type="ORF">NCTC7878_00548</name>
</gene>
<proteinExistence type="predicted"/>
<dbReference type="EMBL" id="UAUX01000004">
    <property type="protein sequence ID" value="SPZ97158.1"/>
    <property type="molecule type" value="Genomic_DNA"/>
</dbReference>
<dbReference type="Proteomes" id="UP000249913">
    <property type="component" value="Unassembled WGS sequence"/>
</dbReference>
<organism evidence="1 2">
    <name type="scientific">Staphylococcus aureus</name>
    <dbReference type="NCBI Taxonomy" id="1280"/>
    <lineage>
        <taxon>Bacteria</taxon>
        <taxon>Bacillati</taxon>
        <taxon>Bacillota</taxon>
        <taxon>Bacilli</taxon>
        <taxon>Bacillales</taxon>
        <taxon>Staphylococcaceae</taxon>
        <taxon>Staphylococcus</taxon>
    </lineage>
</organism>